<sequence length="103" mass="11640">MGPFYPCDAANATNFPQGSPRCGCDEQRREAWDARSDCEVSVPVMSSADLMLAEWTLTWMLKRFIRRKWAGFAGWDRAVVEAPPIFGPHPTTKSFLQKAFGNR</sequence>
<reference evidence="1 2" key="1">
    <citation type="submission" date="2019-02" db="EMBL/GenBank/DDBJ databases">
        <title>Deep-cultivation of Planctomycetes and their phenomic and genomic characterization uncovers novel biology.</title>
        <authorList>
            <person name="Wiegand S."/>
            <person name="Jogler M."/>
            <person name="Boedeker C."/>
            <person name="Pinto D."/>
            <person name="Vollmers J."/>
            <person name="Rivas-Marin E."/>
            <person name="Kohn T."/>
            <person name="Peeters S.H."/>
            <person name="Heuer A."/>
            <person name="Rast P."/>
            <person name="Oberbeckmann S."/>
            <person name="Bunk B."/>
            <person name="Jeske O."/>
            <person name="Meyerdierks A."/>
            <person name="Storesund J.E."/>
            <person name="Kallscheuer N."/>
            <person name="Luecker S."/>
            <person name="Lage O.M."/>
            <person name="Pohl T."/>
            <person name="Merkel B.J."/>
            <person name="Hornburger P."/>
            <person name="Mueller R.-W."/>
            <person name="Bruemmer F."/>
            <person name="Labrenz M."/>
            <person name="Spormann A.M."/>
            <person name="Op den Camp H."/>
            <person name="Overmann J."/>
            <person name="Amann R."/>
            <person name="Jetten M.S.M."/>
            <person name="Mascher T."/>
            <person name="Medema M.H."/>
            <person name="Devos D.P."/>
            <person name="Kaster A.-K."/>
            <person name="Ovreas L."/>
            <person name="Rohde M."/>
            <person name="Galperin M.Y."/>
            <person name="Jogler C."/>
        </authorList>
    </citation>
    <scope>NUCLEOTIDE SEQUENCE [LARGE SCALE GENOMIC DNA]</scope>
    <source>
        <strain evidence="1 2">Poly24</strain>
    </source>
</reference>
<dbReference type="Proteomes" id="UP000315082">
    <property type="component" value="Chromosome"/>
</dbReference>
<evidence type="ECO:0000313" key="1">
    <source>
        <dbReference type="EMBL" id="QDV68243.1"/>
    </source>
</evidence>
<evidence type="ECO:0000313" key="2">
    <source>
        <dbReference type="Proteomes" id="UP000315082"/>
    </source>
</evidence>
<dbReference type="EMBL" id="CP036348">
    <property type="protein sequence ID" value="QDV68243.1"/>
    <property type="molecule type" value="Genomic_DNA"/>
</dbReference>
<proteinExistence type="predicted"/>
<dbReference type="KEGG" id="rcf:Poly24_19520"/>
<protein>
    <submittedName>
        <fullName evidence="1">Uncharacterized protein</fullName>
    </submittedName>
</protein>
<gene>
    <name evidence="1" type="ORF">Poly24_19520</name>
</gene>
<name>A0A518JRR3_9BACT</name>
<keyword evidence="2" id="KW-1185">Reference proteome</keyword>
<accession>A0A518JRR3</accession>
<dbReference type="AlphaFoldDB" id="A0A518JRR3"/>
<organism evidence="1 2">
    <name type="scientific">Rosistilla carotiformis</name>
    <dbReference type="NCBI Taxonomy" id="2528017"/>
    <lineage>
        <taxon>Bacteria</taxon>
        <taxon>Pseudomonadati</taxon>
        <taxon>Planctomycetota</taxon>
        <taxon>Planctomycetia</taxon>
        <taxon>Pirellulales</taxon>
        <taxon>Pirellulaceae</taxon>
        <taxon>Rosistilla</taxon>
    </lineage>
</organism>